<dbReference type="Gene3D" id="2.130.10.10">
    <property type="entry name" value="YVTN repeat-like/Quinoprotein amine dehydrogenase"/>
    <property type="match status" value="2"/>
</dbReference>
<dbReference type="OrthoDB" id="440339at2759"/>
<dbReference type="Gene3D" id="3.90.550.10">
    <property type="entry name" value="Spore Coat Polysaccharide Biosynthesis Protein SpsA, Chain A"/>
    <property type="match status" value="1"/>
</dbReference>
<dbReference type="InterPro" id="IPR001202">
    <property type="entry name" value="WW_dom"/>
</dbReference>
<dbReference type="InterPro" id="IPR015943">
    <property type="entry name" value="WD40/YVTN_repeat-like_dom_sf"/>
</dbReference>
<dbReference type="SMART" id="SM00456">
    <property type="entry name" value="WW"/>
    <property type="match status" value="1"/>
</dbReference>
<feature type="domain" description="WW" evidence="3">
    <location>
        <begin position="444"/>
        <end position="479"/>
    </location>
</feature>
<gene>
    <name evidence="4" type="ORF">SNEC2469_LOCUS24085</name>
</gene>
<keyword evidence="5" id="KW-1185">Reference proteome</keyword>
<sequence>CAVCASFSYLGTNAYVTVKTTCKVCGNVNKEKKVFEKKDPTKCAHINTSKLASNRAAAKTFCKNCGHVEDEMPQEEAQRRRKAAPEIESATSASFDLISNIGRNVTVAVKLDAMQTMRLVEEFKLQVEDYIVSPNVEGNSEPTPTPKELLEILNDLLEKKVMVHQEAAPSVRSSPDELSLAAPSRAADFWITRPEIEDVFGVFDDGVNSGVSFKGLGGSTKTLGDKRMPLCRTKGSNLLAVNLTGGFRGLMRIHAHLGLGGTLYVVKVVVACEEIAVEMTSVSRQAVGFTDDTTDKPGRTREKTFYVNTTNSGRQGPNARACLPAVTHYAEGFRAGLGRRRQCRARLVFGIGEDGDPIHPRVHAVVKVVNEQLVISGFFLDPEDDTMSPAKVPIGPFLSVYFEGMSVREASAAWKGGPPARPRPAPKVKQGPAITDPKLKELQAGLPPGWEVRESRSKKGIYFFAHPSSGRSQMERPRASPLSEGNNLAQWMVGVKITAFDKSYTQFERLYMTIVEQLMETTLEPLRSMAKTMASRGYRGFVKKSLCFLSVLSLFAAALFWSSFLEQDRRDSELNAVRQLQKQLTQEKGLVASFSAAAAAAEKKAEAAAVKLKEAEAQLAAKAVKVAEIRDAVLASMNATTRPARQFDLVLDRQILHDRDNVSAVADFDFAQRGEILISSCTVKLFDVRSGQCLATYDSFESQVSSATFSPDGSGILCTTVRGFAAVCAAASDKQVHMSHAGKWSRCAHFISEGSAILAVLRDGTARIFDAGSGCVTLHLRENGVVCDAAVSKDKSKATLVSSDCTARIYSLTEPRIACSVLVRQLGDYIPPQPVSFSADGTRILFALDCCHVRVLDASTGEFLSLCEGGMQHITAACFSGDGQFVLVSYYRSTVKVFDATTGVSAVRLVTIDVLSVLDCEEPAPLDSAPPPGHYTSIGLAAVAVRPRDKKYQKRFAISIASQRCYAKKHGSKQIEDIKRIAGLQEATLSFEEKQQIEQRRAQAAERKDLLRAQTERKRHEASELQSKLARRRAREQMQDDCMETEAISQRVVTTEPMALVESLDQRGNSFSTAPTQNIQADVVVPPTQEPRSTQRTHEPVSVKEHEVAADGVSLVEDAFAQSTKRLDIRASYEYAVIDPSEYPACDQFRDFFFRKHCSVARFLETTSGDHILFVFDGDNPVVWLDRGLDHWLKEVAATDVVLYERWMNNEIMAGNYAVRNSDFGIRFLDDWASFEEELPRSGYHSSDNGAIHLHLLRVLGLKNEKPCKYQWDHLGSDRDHMDEYYGFVTCARLVMGAPRRWKIAGTPRVTILPRGHAWAIDGGDADSHVSSVGAISHHGQKTEANYRQYFQDSFVDNGGSDCDAMVRKGFYVDPRQYGESLLSKLKARTDGAMLDWTRQHVPSWDFAYLGCMATLSCRPLDDGEALPVSIPRPIQSSIPFKKVPKDAKFEVCAGEWETCKCVGFVYFGTKTRRSPVVEVQAGEGKIDCRADNFDGDPAIGEIKKCHCAPAAEKTCDALLSTSGDPFREVQAASLCQRLGLLKQDVDFGGRNQVMHFDSSLLEKAHRVLQMETYAEVQEMARALIQDFESLCKVLLHLNDNQAKPELKENAELTSAILRLEQVWADCQFILHQGCLDFIEVLEREVLPQLSPMLRWQIGIALGCSEGRPLDPDVTQADIKAAKVALYQTVPMMVYVEELWRDANPEESSCVYLLFGCQYGKGARPSS</sequence>
<dbReference type="InterPro" id="IPR036322">
    <property type="entry name" value="WD40_repeat_dom_sf"/>
</dbReference>
<evidence type="ECO:0000313" key="5">
    <source>
        <dbReference type="Proteomes" id="UP000601435"/>
    </source>
</evidence>
<dbReference type="InterPro" id="IPR001680">
    <property type="entry name" value="WD40_rpt"/>
</dbReference>
<name>A0A812Z614_9DINO</name>
<protein>
    <recommendedName>
        <fullName evidence="3">WW domain-containing protein</fullName>
    </recommendedName>
</protein>
<dbReference type="SUPFAM" id="SSF50978">
    <property type="entry name" value="WD40 repeat-like"/>
    <property type="match status" value="1"/>
</dbReference>
<feature type="non-terminal residue" evidence="4">
    <location>
        <position position="1727"/>
    </location>
</feature>
<accession>A0A812Z614</accession>
<dbReference type="CDD" id="cd00201">
    <property type="entry name" value="WW"/>
    <property type="match status" value="1"/>
</dbReference>
<dbReference type="Pfam" id="PF03314">
    <property type="entry name" value="DUF273"/>
    <property type="match status" value="1"/>
</dbReference>
<evidence type="ECO:0000256" key="2">
    <source>
        <dbReference type="SAM" id="MobiDB-lite"/>
    </source>
</evidence>
<dbReference type="PROSITE" id="PS50020">
    <property type="entry name" value="WW_DOMAIN_2"/>
    <property type="match status" value="1"/>
</dbReference>
<dbReference type="InterPro" id="IPR004988">
    <property type="entry name" value="DUF273"/>
</dbReference>
<keyword evidence="1" id="KW-0175">Coiled coil</keyword>
<feature type="coiled-coil region" evidence="1">
    <location>
        <begin position="598"/>
        <end position="632"/>
    </location>
</feature>
<dbReference type="PANTHER" id="PTHR31562">
    <property type="entry name" value="PROTEIN CBG18972"/>
    <property type="match status" value="1"/>
</dbReference>
<evidence type="ECO:0000313" key="4">
    <source>
        <dbReference type="EMBL" id="CAE7812485.1"/>
    </source>
</evidence>
<reference evidence="4" key="1">
    <citation type="submission" date="2021-02" db="EMBL/GenBank/DDBJ databases">
        <authorList>
            <person name="Dougan E. K."/>
            <person name="Rhodes N."/>
            <person name="Thang M."/>
            <person name="Chan C."/>
        </authorList>
    </citation>
    <scope>NUCLEOTIDE SEQUENCE</scope>
</reference>
<proteinExistence type="predicted"/>
<dbReference type="PANTHER" id="PTHR31562:SF9">
    <property type="entry name" value="GLYCOSYLTRANSFERASE FAMILY 8 PROTEIN"/>
    <property type="match status" value="1"/>
</dbReference>
<dbReference type="SMART" id="SM00320">
    <property type="entry name" value="WD40"/>
    <property type="match status" value="5"/>
</dbReference>
<evidence type="ECO:0000256" key="1">
    <source>
        <dbReference type="SAM" id="Coils"/>
    </source>
</evidence>
<dbReference type="Proteomes" id="UP000601435">
    <property type="component" value="Unassembled WGS sequence"/>
</dbReference>
<dbReference type="Gene3D" id="2.20.70.10">
    <property type="match status" value="1"/>
</dbReference>
<dbReference type="EMBL" id="CAJNJA010045820">
    <property type="protein sequence ID" value="CAE7812485.1"/>
    <property type="molecule type" value="Genomic_DNA"/>
</dbReference>
<evidence type="ECO:0000259" key="3">
    <source>
        <dbReference type="PROSITE" id="PS50020"/>
    </source>
</evidence>
<dbReference type="InterPro" id="IPR029044">
    <property type="entry name" value="Nucleotide-diphossugar_trans"/>
</dbReference>
<feature type="region of interest" description="Disordered" evidence="2">
    <location>
        <begin position="413"/>
        <end position="433"/>
    </location>
</feature>
<comment type="caution">
    <text evidence="4">The sequence shown here is derived from an EMBL/GenBank/DDBJ whole genome shotgun (WGS) entry which is preliminary data.</text>
</comment>
<organism evidence="4 5">
    <name type="scientific">Symbiodinium necroappetens</name>
    <dbReference type="NCBI Taxonomy" id="1628268"/>
    <lineage>
        <taxon>Eukaryota</taxon>
        <taxon>Sar</taxon>
        <taxon>Alveolata</taxon>
        <taxon>Dinophyceae</taxon>
        <taxon>Suessiales</taxon>
        <taxon>Symbiodiniaceae</taxon>
        <taxon>Symbiodinium</taxon>
    </lineage>
</organism>